<dbReference type="SUPFAM" id="SSF140500">
    <property type="entry name" value="BAS1536-like"/>
    <property type="match status" value="1"/>
</dbReference>
<dbReference type="Proteomes" id="UP000076623">
    <property type="component" value="Chromosome"/>
</dbReference>
<dbReference type="GO" id="GO:0046983">
    <property type="term" value="F:protein dimerization activity"/>
    <property type="evidence" value="ECO:0007669"/>
    <property type="project" value="InterPro"/>
</dbReference>
<dbReference type="Gene3D" id="4.10.280.10">
    <property type="entry name" value="Helix-loop-helix DNA-binding domain"/>
    <property type="match status" value="1"/>
</dbReference>
<gene>
    <name evidence="1" type="ORF">ABE65_004355</name>
</gene>
<name>A0A160IRW6_9BACL</name>
<dbReference type="AlphaFoldDB" id="A0A160IRW6"/>
<evidence type="ECO:0000313" key="2">
    <source>
        <dbReference type="Proteomes" id="UP000076623"/>
    </source>
</evidence>
<dbReference type="InterPro" id="IPR036638">
    <property type="entry name" value="HLH_DNA-bd_sf"/>
</dbReference>
<accession>A0A160IRW6</accession>
<protein>
    <submittedName>
        <fullName evidence="1">Uncharacterized protein</fullName>
    </submittedName>
</protein>
<keyword evidence="2" id="KW-1185">Reference proteome</keyword>
<dbReference type="GO" id="GO:0043937">
    <property type="term" value="P:regulation of sporulation"/>
    <property type="evidence" value="ECO:0007669"/>
    <property type="project" value="InterPro"/>
</dbReference>
<organism evidence="1 2">
    <name type="scientific">Fictibacillus phosphorivorans</name>
    <dbReference type="NCBI Taxonomy" id="1221500"/>
    <lineage>
        <taxon>Bacteria</taxon>
        <taxon>Bacillati</taxon>
        <taxon>Bacillota</taxon>
        <taxon>Bacilli</taxon>
        <taxon>Bacillales</taxon>
        <taxon>Fictibacillaceae</taxon>
        <taxon>Fictibacillus</taxon>
    </lineage>
</organism>
<reference evidence="1 2" key="1">
    <citation type="submission" date="2016-04" db="EMBL/GenBank/DDBJ databases">
        <title>Complete genome sequence of Fictibacillus phosphorivorans G25-29, a strain toxic to nematodes.</title>
        <authorList>
            <person name="Zheng Z."/>
        </authorList>
    </citation>
    <scope>NUCLEOTIDE SEQUENCE [LARGE SCALE GENOMIC DNA]</scope>
    <source>
        <strain evidence="1 2">G25-29</strain>
    </source>
</reference>
<proteinExistence type="predicted"/>
<dbReference type="InterPro" id="IPR018540">
    <property type="entry name" value="Spo0E-like"/>
</dbReference>
<sequence>MSKRYIKTTQEERIFVEKKEWNNSLLMECIKEKKEKLVEVADRNGLTSNETVKCSQELDVLLNVYQRQFSF</sequence>
<dbReference type="PANTHER" id="PTHR41263">
    <property type="entry name" value="ASPARTYL-PHOSPHATE PHOSPHATASE YISI"/>
    <property type="match status" value="1"/>
</dbReference>
<dbReference type="EMBL" id="CP015378">
    <property type="protein sequence ID" value="ANC79273.1"/>
    <property type="molecule type" value="Genomic_DNA"/>
</dbReference>
<dbReference type="InterPro" id="IPR053028">
    <property type="entry name" value="Spo0E-like_phosphatase"/>
</dbReference>
<dbReference type="Pfam" id="PF09388">
    <property type="entry name" value="SpoOE-like"/>
    <property type="match status" value="1"/>
</dbReference>
<dbReference type="PANTHER" id="PTHR41263:SF1">
    <property type="entry name" value="ASPARTYL-PHOSPHATE PHOSPHATASE YISI"/>
    <property type="match status" value="1"/>
</dbReference>
<dbReference type="KEGG" id="fpn:ABE65_004355"/>
<evidence type="ECO:0000313" key="1">
    <source>
        <dbReference type="EMBL" id="ANC79273.1"/>
    </source>
</evidence>
<dbReference type="OrthoDB" id="2973153at2"/>
<dbReference type="InterPro" id="IPR037208">
    <property type="entry name" value="Spo0E-like_sf"/>
</dbReference>